<keyword evidence="1" id="KW-0472">Membrane</keyword>
<evidence type="ECO:0000256" key="1">
    <source>
        <dbReference type="SAM" id="Phobius"/>
    </source>
</evidence>
<sequence>MKAFQPCACLSAVIRAVLIPAFLLTSVRGDEADSEEGRDIEFILIGAGIGLFLSAGFIINKVCMIRKHVRDNSSDATMKRPKEKLSLCC</sequence>
<feature type="signal peptide" evidence="2">
    <location>
        <begin position="1"/>
        <end position="29"/>
    </location>
</feature>
<organism evidence="3 4">
    <name type="scientific">Pleuronectes platessa</name>
    <name type="common">European plaice</name>
    <dbReference type="NCBI Taxonomy" id="8262"/>
    <lineage>
        <taxon>Eukaryota</taxon>
        <taxon>Metazoa</taxon>
        <taxon>Chordata</taxon>
        <taxon>Craniata</taxon>
        <taxon>Vertebrata</taxon>
        <taxon>Euteleostomi</taxon>
        <taxon>Actinopterygii</taxon>
        <taxon>Neopterygii</taxon>
        <taxon>Teleostei</taxon>
        <taxon>Neoteleostei</taxon>
        <taxon>Acanthomorphata</taxon>
        <taxon>Carangaria</taxon>
        <taxon>Pleuronectiformes</taxon>
        <taxon>Pleuronectoidei</taxon>
        <taxon>Pleuronectidae</taxon>
        <taxon>Pleuronectes</taxon>
    </lineage>
</organism>
<keyword evidence="2" id="KW-0732">Signal</keyword>
<feature type="transmembrane region" description="Helical" evidence="1">
    <location>
        <begin position="40"/>
        <end position="60"/>
    </location>
</feature>
<evidence type="ECO:0000256" key="2">
    <source>
        <dbReference type="SAM" id="SignalP"/>
    </source>
</evidence>
<protein>
    <submittedName>
        <fullName evidence="3">Uncharacterized protein</fullName>
    </submittedName>
</protein>
<dbReference type="Pfam" id="PF14986">
    <property type="entry name" value="DUF4514"/>
    <property type="match status" value="1"/>
</dbReference>
<gene>
    <name evidence="3" type="ORF">PLEPLA_LOCUS26040</name>
</gene>
<comment type="caution">
    <text evidence="3">The sequence shown here is derived from an EMBL/GenBank/DDBJ whole genome shotgun (WGS) entry which is preliminary data.</text>
</comment>
<dbReference type="Proteomes" id="UP001153269">
    <property type="component" value="Unassembled WGS sequence"/>
</dbReference>
<dbReference type="InterPro" id="IPR029395">
    <property type="entry name" value="DUF4514"/>
</dbReference>
<dbReference type="EMBL" id="CADEAL010002112">
    <property type="protein sequence ID" value="CAB1438081.1"/>
    <property type="molecule type" value="Genomic_DNA"/>
</dbReference>
<proteinExistence type="predicted"/>
<evidence type="ECO:0000313" key="3">
    <source>
        <dbReference type="EMBL" id="CAB1438081.1"/>
    </source>
</evidence>
<dbReference type="AlphaFoldDB" id="A0A9N7UU24"/>
<keyword evidence="1" id="KW-0812">Transmembrane</keyword>
<feature type="chain" id="PRO_5042869865" evidence="2">
    <location>
        <begin position="30"/>
        <end position="89"/>
    </location>
</feature>
<evidence type="ECO:0000313" key="4">
    <source>
        <dbReference type="Proteomes" id="UP001153269"/>
    </source>
</evidence>
<keyword evidence="1" id="KW-1133">Transmembrane helix</keyword>
<accession>A0A9N7UU24</accession>
<reference evidence="3" key="1">
    <citation type="submission" date="2020-03" db="EMBL/GenBank/DDBJ databases">
        <authorList>
            <person name="Weist P."/>
        </authorList>
    </citation>
    <scope>NUCLEOTIDE SEQUENCE</scope>
</reference>
<name>A0A9N7UU24_PLEPL</name>
<keyword evidence="4" id="KW-1185">Reference proteome</keyword>